<evidence type="ECO:0000259" key="1">
    <source>
        <dbReference type="Pfam" id="PF00117"/>
    </source>
</evidence>
<dbReference type="GO" id="GO:0016787">
    <property type="term" value="F:hydrolase activity"/>
    <property type="evidence" value="ECO:0007669"/>
    <property type="project" value="UniProtKB-KW"/>
</dbReference>
<dbReference type="PANTHER" id="PTHR42695">
    <property type="entry name" value="GLUTAMINE AMIDOTRANSFERASE YLR126C-RELATED"/>
    <property type="match status" value="1"/>
</dbReference>
<evidence type="ECO:0000313" key="3">
    <source>
        <dbReference type="Proteomes" id="UP001381003"/>
    </source>
</evidence>
<dbReference type="InterPro" id="IPR044992">
    <property type="entry name" value="ChyE-like"/>
</dbReference>
<proteinExistence type="predicted"/>
<accession>A0ABZ2FJZ5</accession>
<organism evidence="2 3">
    <name type="scientific">Janibacter terrae</name>
    <dbReference type="NCBI Taxonomy" id="103817"/>
    <lineage>
        <taxon>Bacteria</taxon>
        <taxon>Bacillati</taxon>
        <taxon>Actinomycetota</taxon>
        <taxon>Actinomycetes</taxon>
        <taxon>Micrococcales</taxon>
        <taxon>Intrasporangiaceae</taxon>
        <taxon>Janibacter</taxon>
    </lineage>
</organism>
<feature type="domain" description="Glutamine amidotransferase" evidence="1">
    <location>
        <begin position="22"/>
        <end position="175"/>
    </location>
</feature>
<dbReference type="SUPFAM" id="SSF52317">
    <property type="entry name" value="Class I glutamine amidotransferase-like"/>
    <property type="match status" value="1"/>
</dbReference>
<name>A0ABZ2FJZ5_9MICO</name>
<keyword evidence="3" id="KW-1185">Reference proteome</keyword>
<protein>
    <submittedName>
        <fullName evidence="2">Gamma-glutamyl-gamma-aminobutyrate hydrolase family protein</fullName>
    </submittedName>
</protein>
<dbReference type="PROSITE" id="PS51273">
    <property type="entry name" value="GATASE_TYPE_1"/>
    <property type="match status" value="1"/>
</dbReference>
<dbReference type="RefSeq" id="WP_068328265.1">
    <property type="nucleotide sequence ID" value="NZ_CP104874.1"/>
</dbReference>
<dbReference type="Proteomes" id="UP001381003">
    <property type="component" value="Chromosome"/>
</dbReference>
<dbReference type="CDD" id="cd01741">
    <property type="entry name" value="GATase1_1"/>
    <property type="match status" value="1"/>
</dbReference>
<evidence type="ECO:0000313" key="2">
    <source>
        <dbReference type="EMBL" id="WWF06803.1"/>
    </source>
</evidence>
<sequence length="230" mass="24473">MTDETIIISHIDTPDVAWIIEELDARGMPHRIVHTFGGETLPDDPQRVVVLGGPTSVYDELDDPPFVAEMEWIRAAIDAGAPTLGICLGSQILAHVLGGAAVPGTQGLEYGQTQVRRTDVEHPLSDAMDGTFFSFHSDTFEPPPGVDILATSDRYPQAWSLGSALAVQFHPEISPDGIRDLIAREGPKLRAAGLDVDAMLADAEAAAPTSRAAAAALIGGWLDLPPSTHR</sequence>
<keyword evidence="2" id="KW-0378">Hydrolase</keyword>
<dbReference type="EMBL" id="CP104874">
    <property type="protein sequence ID" value="WWF06803.1"/>
    <property type="molecule type" value="Genomic_DNA"/>
</dbReference>
<reference evidence="2 3" key="1">
    <citation type="submission" date="2022-09" db="EMBL/GenBank/DDBJ databases">
        <title>Complete genome sequence of Janibacter terrae strain COS04-44, PCL-degrading bacteria isolated from oil spilled coast.</title>
        <authorList>
            <person name="Park H."/>
            <person name="Kim J.Y."/>
            <person name="An S.H."/>
            <person name="Lee C.M."/>
            <person name="Weon H.-Y."/>
        </authorList>
    </citation>
    <scope>NUCLEOTIDE SEQUENCE [LARGE SCALE GENOMIC DNA]</scope>
    <source>
        <strain evidence="2 3">COS04-44</strain>
    </source>
</reference>
<dbReference type="PANTHER" id="PTHR42695:SF5">
    <property type="entry name" value="GLUTAMINE AMIDOTRANSFERASE YLR126C-RELATED"/>
    <property type="match status" value="1"/>
</dbReference>
<dbReference type="InterPro" id="IPR029062">
    <property type="entry name" value="Class_I_gatase-like"/>
</dbReference>
<dbReference type="Gene3D" id="3.40.50.880">
    <property type="match status" value="1"/>
</dbReference>
<dbReference type="Pfam" id="PF00117">
    <property type="entry name" value="GATase"/>
    <property type="match status" value="1"/>
</dbReference>
<dbReference type="InterPro" id="IPR017926">
    <property type="entry name" value="GATASE"/>
</dbReference>
<gene>
    <name evidence="2" type="ORF">N5P18_08020</name>
</gene>